<evidence type="ECO:0000313" key="5">
    <source>
        <dbReference type="EMBL" id="KVG53101.1"/>
    </source>
</evidence>
<feature type="domain" description="Teneurin-like YD-shell" evidence="4">
    <location>
        <begin position="1017"/>
        <end position="1270"/>
    </location>
</feature>
<feature type="region of interest" description="Disordered" evidence="2">
    <location>
        <begin position="322"/>
        <end position="343"/>
    </location>
</feature>
<dbReference type="Pfam" id="PF25023">
    <property type="entry name" value="TEN_YD-shell"/>
    <property type="match status" value="2"/>
</dbReference>
<dbReference type="OrthoDB" id="5445630at2"/>
<dbReference type="EMBL" id="LOXM01000279">
    <property type="protein sequence ID" value="KVG53101.1"/>
    <property type="molecule type" value="Genomic_DNA"/>
</dbReference>
<dbReference type="PANTHER" id="PTHR32305:SF15">
    <property type="entry name" value="PROTEIN RHSA-RELATED"/>
    <property type="match status" value="1"/>
</dbReference>
<dbReference type="InterPro" id="IPR008727">
    <property type="entry name" value="PAAR_motif"/>
</dbReference>
<dbReference type="Gene3D" id="2.180.10.10">
    <property type="entry name" value="RHS repeat-associated core"/>
    <property type="match status" value="2"/>
</dbReference>
<gene>
    <name evidence="5" type="ORF">WJ33_08225</name>
</gene>
<accession>A0A118HJH2</accession>
<dbReference type="PRINTS" id="PR00394">
    <property type="entry name" value="RHSPROTEIN"/>
</dbReference>
<dbReference type="InterPro" id="IPR045351">
    <property type="entry name" value="DUF6531"/>
</dbReference>
<feature type="compositionally biased region" description="Basic and acidic residues" evidence="2">
    <location>
        <begin position="1467"/>
        <end position="1487"/>
    </location>
</feature>
<dbReference type="NCBIfam" id="TIGR01643">
    <property type="entry name" value="YD_repeat_2x"/>
    <property type="match status" value="3"/>
</dbReference>
<reference evidence="5 6" key="1">
    <citation type="submission" date="2015-11" db="EMBL/GenBank/DDBJ databases">
        <title>Expanding the genomic diversity of Burkholderia species for the development of highly accurate diagnostics.</title>
        <authorList>
            <person name="Sahl J."/>
            <person name="Keim P."/>
            <person name="Wagner D."/>
        </authorList>
    </citation>
    <scope>NUCLEOTIDE SEQUENCE [LARGE SCALE GENOMIC DNA]</scope>
    <source>
        <strain evidence="5 6">MSMB2036</strain>
    </source>
</reference>
<dbReference type="Pfam" id="PF05488">
    <property type="entry name" value="PAAR_motif"/>
    <property type="match status" value="1"/>
</dbReference>
<sequence>MSEPANRLTRASEPSESHAAQSESKADTACDSLLDTVKSTVDPFKQTFSLDGSALHHVSEAVNALASLQSAPSQLLNTGIAQIPLLDKMPGMPAATIGVPHLGTPHAHSHPPSSGFPLPSIGATIGSGCLSVLIGGIPAARVLDIGIAPTCGGLTPYFDIQTGSSNTFFGGMRAARMGIDMTRHCNPMGHAGKSGEEAGSAAEKGEQAASEAAEVSSRARWMGRAGKAWKVGNAAVGPASGAAGAAADAAHGEELAAAMMAAQTAADAAMMLLGNLMGKDPGIEPSMGMLLAGNPTVLVGGFPMPDAMAAAMAGWGLRKKVNPGKGRARTQHHECDGRGEPINPVTGDVENRFMDYETNEIAPFEWGRHYSSAWHERDGLLGCGFRHTFQHELRLLRTRAIYTDPQGREFEFDKNADGSYAGCCDGYELEQHDANQFVLWHGAHGHLFFERSREATSLARFVFHDRNGVRTTFRRNIAGDIEWIAQADENGNVRRTIGFQYDLRGRIIEVLLTAPDGQTIRIAHYEYDTEGCLVEHQDAMGATSTYAYDSGHRVIRLTDPSGYSFFYQYDSEGRCVESTGQDGMWRVAFQYHPRRTIVTEGDGGKWTVLYNEAGTITRIIDPYGGAEERVTGSDGRVIEEVDSSGRVLRWLYDERDRNTARIDRWGNGWPTKDEAPVLPNPFAHPEPGSPLDLQWGKGGRTRLADTVLLPPEIARIAATIFAPDAPASSPSEQRDAAGRVIARTDEHGRIERLTYDGAGNLLQRRDKDGRDYYYSVTSWNLRERETDPLGNTVRYRYTPKRRIAAIVDANGNESAYTYDFKDRVTSVRRHGVLRETYAYDAGDRVIEKRDGAGNVLLQFEVGDDGLYSKRICASGEVHTYAYDARANLIKASTDEFDVSMSRDALNRRTVDKRDGRGVEHAYAGGQLARTTYLDRFEVHYEAMGDGEVRIHPPAGGSHKVHRTCDGQILLCLGNGTNALYGFDKAGRCGGRIVWTGGGAMDIGWVQYQYSATDELRRVIDSAKGMTEYQYDAAHRPIEETRDGWRVRRYEYDPGGNLLSTPACEWMRYGEGNRLATSSFGTFRYNDRNHLCEELGGNARTAWHYNSLDLLVKVSWSDRNEVWTAKYDGLCRRVSKTMGDEHTEYYWDGDRVAAEIAPNGELRVYVYVNEIALLPFMFIDYPGVHASPAAGRAYFVFCNQAGLPEWIEDSDRRVVWRAQAIDAYGAVQVEAGNALEYDLRWPGHWLEREIGLHYNRFRSYSPDLGRYLQSDPNGQAGGVNLYAYVPNPLVSVDLRGLHSNKQAAASSEDGAQHPDLGPSKEQAKEGHSNVPHKRPTLTAEQGNEIVADIHRAGWDYYHSGKGTNPDGRNVTALTELEDGRIAITSNGTLSPAQVAVAFDRLGNHGFDMDKDVIIPGNRKKSPLGYGGGDTYAFTPKNKGETETRTRPYTGLGYDSPNPNYKPGSGNLEPEHFAPDRPAHEGHHHDDKVPGSACNHAEARGIQRGIDEDSRAVRQWTYSDANHQGYACHDCHRLQEYHKVKNETGVQ</sequence>
<dbReference type="InterPro" id="IPR056823">
    <property type="entry name" value="TEN-like_YD-shell"/>
</dbReference>
<dbReference type="InterPro" id="IPR031325">
    <property type="entry name" value="RHS_repeat"/>
</dbReference>
<dbReference type="Pfam" id="PF05593">
    <property type="entry name" value="RHS_repeat"/>
    <property type="match status" value="1"/>
</dbReference>
<evidence type="ECO:0008006" key="7">
    <source>
        <dbReference type="Google" id="ProtNLM"/>
    </source>
</evidence>
<dbReference type="Proteomes" id="UP000064029">
    <property type="component" value="Unassembled WGS sequence"/>
</dbReference>
<dbReference type="RefSeq" id="WP_059760296.1">
    <property type="nucleotide sequence ID" value="NZ_CP013416.1"/>
</dbReference>
<dbReference type="InterPro" id="IPR050708">
    <property type="entry name" value="T6SS_VgrG/RHS"/>
</dbReference>
<dbReference type="PANTHER" id="PTHR32305">
    <property type="match status" value="1"/>
</dbReference>
<comment type="caution">
    <text evidence="5">The sequence shown here is derived from an EMBL/GenBank/DDBJ whole genome shotgun (WGS) entry which is preliminary data.</text>
</comment>
<dbReference type="CDD" id="cd14740">
    <property type="entry name" value="PAAR_4"/>
    <property type="match status" value="1"/>
</dbReference>
<feature type="domain" description="Teneurin-like YD-shell" evidence="4">
    <location>
        <begin position="461"/>
        <end position="559"/>
    </location>
</feature>
<evidence type="ECO:0000256" key="1">
    <source>
        <dbReference type="ARBA" id="ARBA00022737"/>
    </source>
</evidence>
<feature type="region of interest" description="Disordered" evidence="2">
    <location>
        <begin position="1300"/>
        <end position="1340"/>
    </location>
</feature>
<feature type="region of interest" description="Disordered" evidence="2">
    <location>
        <begin position="1424"/>
        <end position="1491"/>
    </location>
</feature>
<keyword evidence="1" id="KW-0677">Repeat</keyword>
<evidence type="ECO:0000313" key="6">
    <source>
        <dbReference type="Proteomes" id="UP000064029"/>
    </source>
</evidence>
<organism evidence="5 6">
    <name type="scientific">Burkholderia ubonensis</name>
    <dbReference type="NCBI Taxonomy" id="101571"/>
    <lineage>
        <taxon>Bacteria</taxon>
        <taxon>Pseudomonadati</taxon>
        <taxon>Pseudomonadota</taxon>
        <taxon>Betaproteobacteria</taxon>
        <taxon>Burkholderiales</taxon>
        <taxon>Burkholderiaceae</taxon>
        <taxon>Burkholderia</taxon>
        <taxon>Burkholderia cepacia complex</taxon>
    </lineage>
</organism>
<dbReference type="Pfam" id="PF20148">
    <property type="entry name" value="DUF6531"/>
    <property type="match status" value="1"/>
</dbReference>
<feature type="region of interest" description="Disordered" evidence="2">
    <location>
        <begin position="187"/>
        <end position="214"/>
    </location>
</feature>
<feature type="compositionally biased region" description="Polar residues" evidence="2">
    <location>
        <begin position="12"/>
        <end position="23"/>
    </location>
</feature>
<feature type="compositionally biased region" description="Low complexity" evidence="2">
    <location>
        <begin position="197"/>
        <end position="214"/>
    </location>
</feature>
<evidence type="ECO:0000259" key="4">
    <source>
        <dbReference type="Pfam" id="PF25023"/>
    </source>
</evidence>
<feature type="region of interest" description="Disordered" evidence="2">
    <location>
        <begin position="1"/>
        <end position="27"/>
    </location>
</feature>
<proteinExistence type="predicted"/>
<name>A0A118HJH2_9BURK</name>
<protein>
    <recommendedName>
        <fullName evidence="7">Type IV secretion protein Rhs</fullName>
    </recommendedName>
</protein>
<evidence type="ECO:0000256" key="2">
    <source>
        <dbReference type="SAM" id="MobiDB-lite"/>
    </source>
</evidence>
<feature type="domain" description="DUF6531" evidence="3">
    <location>
        <begin position="339"/>
        <end position="412"/>
    </location>
</feature>
<dbReference type="NCBIfam" id="TIGR03696">
    <property type="entry name" value="Rhs_assc_core"/>
    <property type="match status" value="1"/>
</dbReference>
<dbReference type="InterPro" id="IPR022385">
    <property type="entry name" value="Rhs_assc_core"/>
</dbReference>
<evidence type="ECO:0000259" key="3">
    <source>
        <dbReference type="Pfam" id="PF20148"/>
    </source>
</evidence>
<dbReference type="InterPro" id="IPR006530">
    <property type="entry name" value="YD"/>
</dbReference>